<protein>
    <submittedName>
        <fullName evidence="2">Toll/interleukin-1 receptor domain-containing protein</fullName>
    </submittedName>
</protein>
<sequence>MDSFPYRVFISYSHTDRSIVDSLVQVLRDSGTYPMWDDDLVGGSGFSDQIQDFISNSHIFLPVLTQESKDRPWLHQEIGYALALGKPIIPIALNALPDGIISGVQAIQLKDDLSDAQQKLTPALFRKHMTSIQEHPITYQCTDDNIRRAQLLAQHADSVSSIHQHGRVRQMASLTSFHLPGRGTKDPIWKKYYPATPDNKILFDALRKERVALTEHAEIAGCSLILDPFDRLEEIYKRHGAGNVIARVNGLISFLKDDTVSNIEVAINDDREREISLTVVGDWFSSEAVSSGEKSILKEAVFTRCATEVRQHIEDFDERLEELLDSRGWHVESSRTEAISCLESYLENLKSKEPNLAQRRLR</sequence>
<feature type="domain" description="TIR" evidence="1">
    <location>
        <begin position="4"/>
        <end position="129"/>
    </location>
</feature>
<dbReference type="EMBL" id="JAHJDP010000037">
    <property type="protein sequence ID" value="MBU2690772.1"/>
    <property type="molecule type" value="Genomic_DNA"/>
</dbReference>
<dbReference type="PROSITE" id="PS50104">
    <property type="entry name" value="TIR"/>
    <property type="match status" value="1"/>
</dbReference>
<dbReference type="Pfam" id="PF13676">
    <property type="entry name" value="TIR_2"/>
    <property type="match status" value="1"/>
</dbReference>
<dbReference type="SUPFAM" id="SSF52200">
    <property type="entry name" value="Toll/Interleukin receptor TIR domain"/>
    <property type="match status" value="1"/>
</dbReference>
<dbReference type="AlphaFoldDB" id="A0A948W373"/>
<dbReference type="InterPro" id="IPR000157">
    <property type="entry name" value="TIR_dom"/>
</dbReference>
<proteinExistence type="predicted"/>
<evidence type="ECO:0000313" key="3">
    <source>
        <dbReference type="Proteomes" id="UP000777784"/>
    </source>
</evidence>
<comment type="caution">
    <text evidence="2">The sequence shown here is derived from an EMBL/GenBank/DDBJ whole genome shotgun (WGS) entry which is preliminary data.</text>
</comment>
<reference evidence="2" key="1">
    <citation type="submission" date="2021-05" db="EMBL/GenBank/DDBJ databases">
        <title>Energy efficiency and biological interactions define the core microbiome of deep oligotrophic groundwater.</title>
        <authorList>
            <person name="Mehrshad M."/>
            <person name="Lopez-Fernandez M."/>
            <person name="Bell E."/>
            <person name="Bernier-Latmani R."/>
            <person name="Bertilsson S."/>
            <person name="Dopson M."/>
        </authorList>
    </citation>
    <scope>NUCLEOTIDE SEQUENCE</scope>
    <source>
        <strain evidence="2">Modern_marine.mb.64</strain>
    </source>
</reference>
<dbReference type="Gene3D" id="3.40.50.10140">
    <property type="entry name" value="Toll/interleukin-1 receptor homology (TIR) domain"/>
    <property type="match status" value="1"/>
</dbReference>
<dbReference type="GO" id="GO:0007165">
    <property type="term" value="P:signal transduction"/>
    <property type="evidence" value="ECO:0007669"/>
    <property type="project" value="InterPro"/>
</dbReference>
<name>A0A948W373_UNCEI</name>
<accession>A0A948W373</accession>
<organism evidence="2 3">
    <name type="scientific">Eiseniibacteriota bacterium</name>
    <dbReference type="NCBI Taxonomy" id="2212470"/>
    <lineage>
        <taxon>Bacteria</taxon>
        <taxon>Candidatus Eiseniibacteriota</taxon>
    </lineage>
</organism>
<gene>
    <name evidence="2" type="ORF">KJ970_07565</name>
</gene>
<keyword evidence="2" id="KW-0675">Receptor</keyword>
<dbReference type="InterPro" id="IPR035897">
    <property type="entry name" value="Toll_tir_struct_dom_sf"/>
</dbReference>
<evidence type="ECO:0000313" key="2">
    <source>
        <dbReference type="EMBL" id="MBU2690772.1"/>
    </source>
</evidence>
<dbReference type="SMART" id="SM00255">
    <property type="entry name" value="TIR"/>
    <property type="match status" value="1"/>
</dbReference>
<evidence type="ECO:0000259" key="1">
    <source>
        <dbReference type="PROSITE" id="PS50104"/>
    </source>
</evidence>
<dbReference type="Proteomes" id="UP000777784">
    <property type="component" value="Unassembled WGS sequence"/>
</dbReference>